<dbReference type="PANTHER" id="PTHR39428">
    <property type="entry name" value="F420H(2)-DEPENDENT QUINONE REDUCTASE RV1261C"/>
    <property type="match status" value="1"/>
</dbReference>
<name>A0A1V2IE55_9ACTN</name>
<dbReference type="STRING" id="1834516.BL253_09140"/>
<proteinExistence type="inferred from homology"/>
<evidence type="ECO:0000313" key="3">
    <source>
        <dbReference type="EMBL" id="ONH31407.1"/>
    </source>
</evidence>
<dbReference type="GO" id="GO:0005886">
    <property type="term" value="C:plasma membrane"/>
    <property type="evidence" value="ECO:0007669"/>
    <property type="project" value="TreeGrafter"/>
</dbReference>
<dbReference type="NCBIfam" id="TIGR00026">
    <property type="entry name" value="hi_GC_TIGR00026"/>
    <property type="match status" value="1"/>
</dbReference>
<protein>
    <submittedName>
        <fullName evidence="3">Cell entry protein</fullName>
    </submittedName>
</protein>
<dbReference type="Proteomes" id="UP000188929">
    <property type="component" value="Unassembled WGS sequence"/>
</dbReference>
<evidence type="ECO:0000313" key="4">
    <source>
        <dbReference type="Proteomes" id="UP000188929"/>
    </source>
</evidence>
<dbReference type="GO" id="GO:0016491">
    <property type="term" value="F:oxidoreductase activity"/>
    <property type="evidence" value="ECO:0007669"/>
    <property type="project" value="InterPro"/>
</dbReference>
<dbReference type="InterPro" id="IPR004378">
    <property type="entry name" value="F420H2_quin_Rdtase"/>
</dbReference>
<gene>
    <name evidence="3" type="ORF">BL253_09140</name>
</gene>
<dbReference type="OrthoDB" id="8225825at2"/>
<dbReference type="Pfam" id="PF04075">
    <property type="entry name" value="F420H2_quin_red"/>
    <property type="match status" value="1"/>
</dbReference>
<comment type="catalytic activity">
    <reaction evidence="2">
        <text>oxidized coenzyme F420-(gamma-L-Glu)(n) + a quinol + H(+) = reduced coenzyme F420-(gamma-L-Glu)(n) + a quinone</text>
        <dbReference type="Rhea" id="RHEA:39663"/>
        <dbReference type="Rhea" id="RHEA-COMP:12939"/>
        <dbReference type="Rhea" id="RHEA-COMP:14378"/>
        <dbReference type="ChEBI" id="CHEBI:15378"/>
        <dbReference type="ChEBI" id="CHEBI:24646"/>
        <dbReference type="ChEBI" id="CHEBI:132124"/>
        <dbReference type="ChEBI" id="CHEBI:133980"/>
        <dbReference type="ChEBI" id="CHEBI:139511"/>
    </reaction>
</comment>
<organism evidence="3 4">
    <name type="scientific">Pseudofrankia asymbiotica</name>
    <dbReference type="NCBI Taxonomy" id="1834516"/>
    <lineage>
        <taxon>Bacteria</taxon>
        <taxon>Bacillati</taxon>
        <taxon>Actinomycetota</taxon>
        <taxon>Actinomycetes</taxon>
        <taxon>Frankiales</taxon>
        <taxon>Frankiaceae</taxon>
        <taxon>Pseudofrankia</taxon>
    </lineage>
</organism>
<sequence length="136" mass="14931">MSWNDNVIAEFRANNGNVTTGGFGRSLILLHTIGTRSGVDRVNPVLGRRSGDDWVVAASYAGAPTHPAWYHNLVARPDTTIETTDGPVEVTATELTGAEYDAEWSGFVAQSDAFAEYQKKAGDRRIPLLRLRRRTL</sequence>
<evidence type="ECO:0000256" key="1">
    <source>
        <dbReference type="ARBA" id="ARBA00008710"/>
    </source>
</evidence>
<reference evidence="4" key="1">
    <citation type="submission" date="2016-10" db="EMBL/GenBank/DDBJ databases">
        <title>Frankia sp. NRRL B-16386 Genome sequencing.</title>
        <authorList>
            <person name="Ghodhbane-Gtari F."/>
            <person name="Swanson E."/>
            <person name="Gueddou A."/>
            <person name="Hezbri K."/>
            <person name="Ktari K."/>
            <person name="Nouioui I."/>
            <person name="Morris K."/>
            <person name="Simpson S."/>
            <person name="Abebe-Akele F."/>
            <person name="Thomas K."/>
            <person name="Gtari M."/>
            <person name="Tisa L.S."/>
        </authorList>
    </citation>
    <scope>NUCLEOTIDE SEQUENCE [LARGE SCALE GENOMIC DNA]</scope>
    <source>
        <strain evidence="4">NRRL B-16386</strain>
    </source>
</reference>
<dbReference type="EMBL" id="MOMC01000016">
    <property type="protein sequence ID" value="ONH31407.1"/>
    <property type="molecule type" value="Genomic_DNA"/>
</dbReference>
<dbReference type="GO" id="GO:0070967">
    <property type="term" value="F:coenzyme F420 binding"/>
    <property type="evidence" value="ECO:0007669"/>
    <property type="project" value="TreeGrafter"/>
</dbReference>
<dbReference type="RefSeq" id="WP_076815511.1">
    <property type="nucleotide sequence ID" value="NZ_MOMC01000016.1"/>
</dbReference>
<dbReference type="AlphaFoldDB" id="A0A1V2IE55"/>
<dbReference type="InterPro" id="IPR012349">
    <property type="entry name" value="Split_barrel_FMN-bd"/>
</dbReference>
<dbReference type="Gene3D" id="2.30.110.10">
    <property type="entry name" value="Electron Transport, Fmn-binding Protein, Chain A"/>
    <property type="match status" value="1"/>
</dbReference>
<dbReference type="PANTHER" id="PTHR39428:SF1">
    <property type="entry name" value="F420H(2)-DEPENDENT QUINONE REDUCTASE RV1261C"/>
    <property type="match status" value="1"/>
</dbReference>
<accession>A0A1V2IE55</accession>
<evidence type="ECO:0000256" key="2">
    <source>
        <dbReference type="ARBA" id="ARBA00049106"/>
    </source>
</evidence>
<comment type="similarity">
    <text evidence="1">Belongs to the F420H(2)-dependent quinone reductase family.</text>
</comment>
<comment type="caution">
    <text evidence="3">The sequence shown here is derived from an EMBL/GenBank/DDBJ whole genome shotgun (WGS) entry which is preliminary data.</text>
</comment>
<keyword evidence="4" id="KW-1185">Reference proteome</keyword>